<comment type="similarity">
    <text evidence="1 6 7">Belongs to the peptidase S8 family.</text>
</comment>
<organism evidence="11">
    <name type="scientific">Candidatus Thalassarchaea marina</name>
    <dbReference type="NCBI Taxonomy" id="1680828"/>
    <lineage>
        <taxon>Archaea</taxon>
        <taxon>Methanobacteriati</taxon>
        <taxon>Thermoplasmatota</taxon>
        <taxon>Candidatus Poseidoniia</taxon>
        <taxon>Candidatus Poseidoniia incertae sedis</taxon>
    </lineage>
</organism>
<dbReference type="EMBL" id="KP211851">
    <property type="protein sequence ID" value="ANV79754.1"/>
    <property type="molecule type" value="Genomic_DNA"/>
</dbReference>
<keyword evidence="9" id="KW-0812">Transmembrane</keyword>
<sequence>MGRGVVAILLVSLLVIPLTGSIAEGHSHDDHSNDFQIINSGETTDIPLQKSIPWGDSIPWWETTMLDADRDGVHDSLADETGIVNIGISYSRDVRESDIDSLSLMGININLELPSVDSLLIGGIHVDKIEEISNLDGVVMIERYGSVVFYGDIQTPSVKAKNSSEYSLGAWDLGVSGNGMNIALVDTGVDNEHPGLSDKFVAGYDAVCYVHTDPTCLLSNPLREDDGSFDPDDANQHGTACMGMASATGIEADGSQSEFYGAAPNATLVDIRIGTDVGAGPFENYLLEQEFYESAMNGLQWVIDHRDDEWPGVSEEFYGIDIISLSWGITSHENGGSDGSDMHSRILDEAMIAGIIVSVAAGNDGPNNDGLSGMGSSDLSVTVGATDDQNTVAREDDTIADYSSRGPRKDNGDGNPLNELKPEISAPGSNIVQAEGCVTSGGCSNLINDASENSYTGRGSGTSYATPSVSGVMALVWEANENLTTMQLKEILKQTAERRGEPSLPDVDPYWNRDFGFGMVDAYAATLLAIHLKETGTTELVDPGIQNHLLSFNETDNVKLVGHSWSTSGSVESVNFRIDGGDWIEANFNSSIIEVGPITPFEWYVEVDSNKFSSGTHTLEVVAFSSSQQSLPIVVQFESTGESTSAYDFSSMIYILIAIISITWLSIFLSIKLGYVEKFSALLPKLKPENNSPMDAEIIE</sequence>
<feature type="active site" description="Charge relay system" evidence="5 6">
    <location>
        <position position="186"/>
    </location>
</feature>
<reference evidence="11" key="2">
    <citation type="journal article" date="2015" name="ISME J.">
        <title>A new class of marine Euryarchaeota group II from the Mediterranean deep chlorophyll maximum.</title>
        <authorList>
            <person name="Martin-Cuadrado A.B."/>
            <person name="Garcia-Heredia I."/>
            <person name="Molto A.G."/>
            <person name="Lopez-Ubeda R."/>
            <person name="Kimes N."/>
            <person name="Lopez-Garcia P."/>
            <person name="Moreira D."/>
            <person name="Rodriguez-Valera F."/>
        </authorList>
    </citation>
    <scope>NUCLEOTIDE SEQUENCE</scope>
</reference>
<accession>A0A1B1TBU5</accession>
<dbReference type="InterPro" id="IPR050131">
    <property type="entry name" value="Peptidase_S8_subtilisin-like"/>
</dbReference>
<dbReference type="PROSITE" id="PS00136">
    <property type="entry name" value="SUBTILASE_ASP"/>
    <property type="match status" value="1"/>
</dbReference>
<dbReference type="InterPro" id="IPR023828">
    <property type="entry name" value="Peptidase_S8_Ser-AS"/>
</dbReference>
<dbReference type="AlphaFoldDB" id="A0A1B1TBU5"/>
<dbReference type="PROSITE" id="PS51892">
    <property type="entry name" value="SUBTILASE"/>
    <property type="match status" value="1"/>
</dbReference>
<evidence type="ECO:0000256" key="2">
    <source>
        <dbReference type="ARBA" id="ARBA00022670"/>
    </source>
</evidence>
<evidence type="ECO:0000256" key="7">
    <source>
        <dbReference type="RuleBase" id="RU003355"/>
    </source>
</evidence>
<evidence type="ECO:0000256" key="5">
    <source>
        <dbReference type="PIRSR" id="PIRSR615500-1"/>
    </source>
</evidence>
<evidence type="ECO:0000256" key="9">
    <source>
        <dbReference type="SAM" id="Phobius"/>
    </source>
</evidence>
<feature type="region of interest" description="Disordered" evidence="8">
    <location>
        <begin position="387"/>
        <end position="424"/>
    </location>
</feature>
<keyword evidence="2 6" id="KW-0645">Protease</keyword>
<dbReference type="InterPro" id="IPR015500">
    <property type="entry name" value="Peptidase_S8_subtilisin-rel"/>
</dbReference>
<protein>
    <submittedName>
        <fullName evidence="11">Intracellular alkaline serine protease</fullName>
    </submittedName>
</protein>
<keyword evidence="4 6" id="KW-0720">Serine protease</keyword>
<dbReference type="InterPro" id="IPR000209">
    <property type="entry name" value="Peptidase_S8/S53_dom"/>
</dbReference>
<evidence type="ECO:0000313" key="11">
    <source>
        <dbReference type="EMBL" id="ANV79754.1"/>
    </source>
</evidence>
<keyword evidence="9" id="KW-1133">Transmembrane helix</keyword>
<feature type="domain" description="Peptidase S8/S53" evidence="10">
    <location>
        <begin position="177"/>
        <end position="518"/>
    </location>
</feature>
<dbReference type="PROSITE" id="PS00138">
    <property type="entry name" value="SUBTILASE_SER"/>
    <property type="match status" value="1"/>
</dbReference>
<evidence type="ECO:0000259" key="10">
    <source>
        <dbReference type="Pfam" id="PF00082"/>
    </source>
</evidence>
<dbReference type="Gene3D" id="3.40.50.200">
    <property type="entry name" value="Peptidase S8/S53 domain"/>
    <property type="match status" value="1"/>
</dbReference>
<keyword evidence="3 6" id="KW-0378">Hydrolase</keyword>
<feature type="active site" description="Charge relay system" evidence="5 6">
    <location>
        <position position="237"/>
    </location>
</feature>
<keyword evidence="9" id="KW-0472">Membrane</keyword>
<reference evidence="11" key="1">
    <citation type="submission" date="2014-11" db="EMBL/GenBank/DDBJ databases">
        <authorList>
            <person name="Zhu J."/>
            <person name="Qi W."/>
            <person name="Song R."/>
        </authorList>
    </citation>
    <scope>NUCLEOTIDE SEQUENCE</scope>
</reference>
<dbReference type="PANTHER" id="PTHR43806">
    <property type="entry name" value="PEPTIDASE S8"/>
    <property type="match status" value="1"/>
</dbReference>
<dbReference type="SUPFAM" id="SSF52743">
    <property type="entry name" value="Subtilisin-like"/>
    <property type="match status" value="1"/>
</dbReference>
<feature type="active site" description="Charge relay system" evidence="5 6">
    <location>
        <position position="463"/>
    </location>
</feature>
<evidence type="ECO:0000256" key="6">
    <source>
        <dbReference type="PROSITE-ProRule" id="PRU01240"/>
    </source>
</evidence>
<dbReference type="PRINTS" id="PR00723">
    <property type="entry name" value="SUBTILISIN"/>
</dbReference>
<dbReference type="Pfam" id="PF00082">
    <property type="entry name" value="Peptidase_S8"/>
    <property type="match status" value="1"/>
</dbReference>
<dbReference type="InterPro" id="IPR023827">
    <property type="entry name" value="Peptidase_S8_Asp-AS"/>
</dbReference>
<dbReference type="PANTHER" id="PTHR43806:SF11">
    <property type="entry name" value="CEREVISIN-RELATED"/>
    <property type="match status" value="1"/>
</dbReference>
<evidence type="ECO:0000256" key="1">
    <source>
        <dbReference type="ARBA" id="ARBA00011073"/>
    </source>
</evidence>
<evidence type="ECO:0000256" key="8">
    <source>
        <dbReference type="SAM" id="MobiDB-lite"/>
    </source>
</evidence>
<evidence type="ECO:0000256" key="3">
    <source>
        <dbReference type="ARBA" id="ARBA00022801"/>
    </source>
</evidence>
<dbReference type="GO" id="GO:0004252">
    <property type="term" value="F:serine-type endopeptidase activity"/>
    <property type="evidence" value="ECO:0007669"/>
    <property type="project" value="UniProtKB-UniRule"/>
</dbReference>
<dbReference type="GO" id="GO:0006508">
    <property type="term" value="P:proteolysis"/>
    <property type="evidence" value="ECO:0007669"/>
    <property type="project" value="UniProtKB-KW"/>
</dbReference>
<evidence type="ECO:0000256" key="4">
    <source>
        <dbReference type="ARBA" id="ARBA00022825"/>
    </source>
</evidence>
<name>A0A1B1TBU5_9ARCH</name>
<dbReference type="InterPro" id="IPR036852">
    <property type="entry name" value="Peptidase_S8/S53_dom_sf"/>
</dbReference>
<proteinExistence type="inferred from homology"/>
<feature type="transmembrane region" description="Helical" evidence="9">
    <location>
        <begin position="652"/>
        <end position="675"/>
    </location>
</feature>